<dbReference type="RefSeq" id="WP_080460064.1">
    <property type="nucleotide sequence ID" value="NZ_JXMW01000006.1"/>
</dbReference>
<dbReference type="Proteomes" id="UP000191661">
    <property type="component" value="Unassembled WGS sequence"/>
</dbReference>
<name>A0A1V6N2S7_METAZ</name>
<reference evidence="1 2" key="1">
    <citation type="submission" date="2014-12" db="EMBL/GenBank/DDBJ databases">
        <title>Genome sequence of Methanobrevibacter arboriphilicus DH1, DSM1125.</title>
        <authorList>
            <person name="Poehlein A."/>
            <person name="Thauer R.K."/>
            <person name="Seedorf H."/>
            <person name="Daniel R."/>
        </authorList>
    </citation>
    <scope>NUCLEOTIDE SEQUENCE [LARGE SCALE GENOMIC DNA]</scope>
    <source>
        <strain evidence="1 2">DH1</strain>
    </source>
</reference>
<accession>A0A1V6N2S7</accession>
<organism evidence="1 2">
    <name type="scientific">Methanobrevibacter arboriphilus JCM 13429 = DSM 1125</name>
    <dbReference type="NCBI Taxonomy" id="1300164"/>
    <lineage>
        <taxon>Archaea</taxon>
        <taxon>Methanobacteriati</taxon>
        <taxon>Methanobacteriota</taxon>
        <taxon>Methanomada group</taxon>
        <taxon>Methanobacteria</taxon>
        <taxon>Methanobacteriales</taxon>
        <taxon>Methanobacteriaceae</taxon>
        <taxon>Methanobrevibacter</taxon>
    </lineage>
</organism>
<dbReference type="EMBL" id="JXMW01000006">
    <property type="protein sequence ID" value="OQD59008.1"/>
    <property type="molecule type" value="Genomic_DNA"/>
</dbReference>
<dbReference type="AlphaFoldDB" id="A0A1V6N2S7"/>
<proteinExistence type="predicted"/>
<protein>
    <submittedName>
        <fullName evidence="1">Uncharacterized protein</fullName>
    </submittedName>
</protein>
<evidence type="ECO:0000313" key="1">
    <source>
        <dbReference type="EMBL" id="OQD59008.1"/>
    </source>
</evidence>
<comment type="caution">
    <text evidence="1">The sequence shown here is derived from an EMBL/GenBank/DDBJ whole genome shotgun (WGS) entry which is preliminary data.</text>
</comment>
<evidence type="ECO:0000313" key="2">
    <source>
        <dbReference type="Proteomes" id="UP000191661"/>
    </source>
</evidence>
<sequence length="348" mass="38915">MAYDNKNPYQRVNDGVYDSYLNSAIMLPTMFNMVGQVNIPSQFENNVFNNTETVQKALFLDITLVNNTTINNGNTLVGVNDNSFTLNTKVVLSLFKNWNKIQFEGTNVNNLTITLKDNNNTTIRTINNGEDLTNYNITDDEIKIAVTFTGSCTITNIKLQVNTRKLDNNSGVELSSSQISGLSHWQSQIEEDIENIVVNTNSIGDNSVTTSKIANGTIIDEDISSSANINLSKIADDNIQTLASKKDDILTVNQYGFKNTNLMLTVLKWRSISVSQLQNSFTIVNVLPIAPKNVIGLWSENARQTSDRALINTGANWYVSNNNKDVSFRIYQDSIHTFAWDFFMLSTK</sequence>
<keyword evidence="2" id="KW-1185">Reference proteome</keyword>
<dbReference type="OrthoDB" id="384172at2157"/>
<gene>
    <name evidence="1" type="ORF">MBBAR_6c01180</name>
</gene>